<dbReference type="GO" id="GO:0020037">
    <property type="term" value="F:heme binding"/>
    <property type="evidence" value="ECO:0007669"/>
    <property type="project" value="InterPro"/>
</dbReference>
<protein>
    <submittedName>
        <fullName evidence="8">Cytochrome P450</fullName>
    </submittedName>
</protein>
<evidence type="ECO:0000256" key="6">
    <source>
        <dbReference type="ARBA" id="ARBA00023033"/>
    </source>
</evidence>
<dbReference type="PRINTS" id="PR00385">
    <property type="entry name" value="P450"/>
</dbReference>
<evidence type="ECO:0000256" key="3">
    <source>
        <dbReference type="ARBA" id="ARBA00022723"/>
    </source>
</evidence>
<accession>A0A4P6JKH6</accession>
<keyword evidence="2 7" id="KW-0349">Heme</keyword>
<name>A0A4P6JKH6_KTERU</name>
<dbReference type="PROSITE" id="PS00086">
    <property type="entry name" value="CYTOCHROME_P450"/>
    <property type="match status" value="1"/>
</dbReference>
<keyword evidence="3 7" id="KW-0479">Metal-binding</keyword>
<keyword evidence="5 7" id="KW-0408">Iron</keyword>
<evidence type="ECO:0000313" key="8">
    <source>
        <dbReference type="EMBL" id="QBD75659.1"/>
    </source>
</evidence>
<dbReference type="PANTHER" id="PTHR46696">
    <property type="entry name" value="P450, PUTATIVE (EUROFUNG)-RELATED"/>
    <property type="match status" value="1"/>
</dbReference>
<dbReference type="InterPro" id="IPR002397">
    <property type="entry name" value="Cyt_P450_B"/>
</dbReference>
<dbReference type="RefSeq" id="WP_129886256.1">
    <property type="nucleotide sequence ID" value="NZ_CP035758.1"/>
</dbReference>
<evidence type="ECO:0000256" key="4">
    <source>
        <dbReference type="ARBA" id="ARBA00023002"/>
    </source>
</evidence>
<keyword evidence="9" id="KW-1185">Reference proteome</keyword>
<evidence type="ECO:0000256" key="7">
    <source>
        <dbReference type="RuleBase" id="RU000461"/>
    </source>
</evidence>
<reference evidence="8 9" key="1">
    <citation type="submission" date="2019-01" db="EMBL/GenBank/DDBJ databases">
        <title>Ktedonosporobacter rubrisoli SCAWS-G2.</title>
        <authorList>
            <person name="Huang Y."/>
            <person name="Yan B."/>
        </authorList>
    </citation>
    <scope>NUCLEOTIDE SEQUENCE [LARGE SCALE GENOMIC DNA]</scope>
    <source>
        <strain evidence="8 9">SCAWS-G2</strain>
    </source>
</reference>
<dbReference type="InterPro" id="IPR001128">
    <property type="entry name" value="Cyt_P450"/>
</dbReference>
<dbReference type="Proteomes" id="UP000290365">
    <property type="component" value="Chromosome"/>
</dbReference>
<dbReference type="EMBL" id="CP035758">
    <property type="protein sequence ID" value="QBD75659.1"/>
    <property type="molecule type" value="Genomic_DNA"/>
</dbReference>
<sequence>MQTNPKRAELTASYDWYRQMRESQPVYFDPQMQGWHIFRYEDVARVLTEHATFSSDRNRFTPAGDPNSNPIISSMLFMDPPRHHQLRQLVSQAFTPRMVARMEARIQEITNDLLDKVVAKGEMEVIRDLAGPLPVTVIAELLGIPTERREEFKQWCDDFLSGDGNATPEAQQVGMQAAGSMVSYFNKLLEQRRAQPHDDLVSALLQAEVDGEHLSSEELVGFCVLLLLAGNETTTNLLGNTILCLDEHPEAVEQLRARRELVPGALEEALRYYSPVKIMLRWPVSETTLSDQRIEAGQTLLAWLPSANRDEAQFPNADQFIIEREPNRHLGFGRGIHFCLGAPLARLEAKIALNTMLDRLPGSWRVPDVPLSPINNLSVFGIAKLPLTWQK</sequence>
<dbReference type="GO" id="GO:0016705">
    <property type="term" value="F:oxidoreductase activity, acting on paired donors, with incorporation or reduction of molecular oxygen"/>
    <property type="evidence" value="ECO:0007669"/>
    <property type="project" value="InterPro"/>
</dbReference>
<evidence type="ECO:0000313" key="9">
    <source>
        <dbReference type="Proteomes" id="UP000290365"/>
    </source>
</evidence>
<dbReference type="GO" id="GO:0005506">
    <property type="term" value="F:iron ion binding"/>
    <property type="evidence" value="ECO:0007669"/>
    <property type="project" value="InterPro"/>
</dbReference>
<dbReference type="FunFam" id="1.10.630.10:FF:000018">
    <property type="entry name" value="Cytochrome P450 monooxygenase"/>
    <property type="match status" value="1"/>
</dbReference>
<keyword evidence="6 7" id="KW-0503">Monooxygenase</keyword>
<dbReference type="GO" id="GO:0004497">
    <property type="term" value="F:monooxygenase activity"/>
    <property type="evidence" value="ECO:0007669"/>
    <property type="project" value="UniProtKB-KW"/>
</dbReference>
<dbReference type="SUPFAM" id="SSF48264">
    <property type="entry name" value="Cytochrome P450"/>
    <property type="match status" value="1"/>
</dbReference>
<dbReference type="CDD" id="cd11032">
    <property type="entry name" value="P450_EryK-like"/>
    <property type="match status" value="1"/>
</dbReference>
<dbReference type="OrthoDB" id="9764248at2"/>
<organism evidence="8 9">
    <name type="scientific">Ktedonosporobacter rubrisoli</name>
    <dbReference type="NCBI Taxonomy" id="2509675"/>
    <lineage>
        <taxon>Bacteria</taxon>
        <taxon>Bacillati</taxon>
        <taxon>Chloroflexota</taxon>
        <taxon>Ktedonobacteria</taxon>
        <taxon>Ktedonobacterales</taxon>
        <taxon>Ktedonosporobacteraceae</taxon>
        <taxon>Ktedonosporobacter</taxon>
    </lineage>
</organism>
<evidence type="ECO:0000256" key="5">
    <source>
        <dbReference type="ARBA" id="ARBA00023004"/>
    </source>
</evidence>
<dbReference type="Gene3D" id="1.10.630.10">
    <property type="entry name" value="Cytochrome P450"/>
    <property type="match status" value="1"/>
</dbReference>
<evidence type="ECO:0000256" key="2">
    <source>
        <dbReference type="ARBA" id="ARBA00022617"/>
    </source>
</evidence>
<dbReference type="InterPro" id="IPR017972">
    <property type="entry name" value="Cyt_P450_CS"/>
</dbReference>
<dbReference type="Pfam" id="PF00067">
    <property type="entry name" value="p450"/>
    <property type="match status" value="1"/>
</dbReference>
<gene>
    <name evidence="8" type="ORF">EPA93_06430</name>
</gene>
<proteinExistence type="inferred from homology"/>
<dbReference type="PRINTS" id="PR00359">
    <property type="entry name" value="BP450"/>
</dbReference>
<evidence type="ECO:0000256" key="1">
    <source>
        <dbReference type="ARBA" id="ARBA00010617"/>
    </source>
</evidence>
<comment type="similarity">
    <text evidence="1 7">Belongs to the cytochrome P450 family.</text>
</comment>
<dbReference type="InterPro" id="IPR036396">
    <property type="entry name" value="Cyt_P450_sf"/>
</dbReference>
<dbReference type="PANTHER" id="PTHR46696:SF1">
    <property type="entry name" value="CYTOCHROME P450 YJIB-RELATED"/>
    <property type="match status" value="1"/>
</dbReference>
<dbReference type="AlphaFoldDB" id="A0A4P6JKH6"/>
<keyword evidence="4 7" id="KW-0560">Oxidoreductase</keyword>
<dbReference type="KEGG" id="kbs:EPA93_06430"/>